<dbReference type="AlphaFoldDB" id="A0A7S8IU46"/>
<proteinExistence type="predicted"/>
<name>A0A7S8IU46_9SPHN</name>
<organism evidence="2 3">
    <name type="scientific">Qipengyuania soli</name>
    <dbReference type="NCBI Taxonomy" id="2782568"/>
    <lineage>
        <taxon>Bacteria</taxon>
        <taxon>Pseudomonadati</taxon>
        <taxon>Pseudomonadota</taxon>
        <taxon>Alphaproteobacteria</taxon>
        <taxon>Sphingomonadales</taxon>
        <taxon>Erythrobacteraceae</taxon>
        <taxon>Qipengyuania</taxon>
    </lineage>
</organism>
<dbReference type="Proteomes" id="UP000594459">
    <property type="component" value="Chromosome"/>
</dbReference>
<evidence type="ECO:0008006" key="4">
    <source>
        <dbReference type="Google" id="ProtNLM"/>
    </source>
</evidence>
<dbReference type="RefSeq" id="WP_200981604.1">
    <property type="nucleotide sequence ID" value="NZ_CP064654.1"/>
</dbReference>
<dbReference type="EMBL" id="CP064654">
    <property type="protein sequence ID" value="QPC98599.1"/>
    <property type="molecule type" value="Genomic_DNA"/>
</dbReference>
<feature type="region of interest" description="Disordered" evidence="1">
    <location>
        <begin position="127"/>
        <end position="148"/>
    </location>
</feature>
<keyword evidence="3" id="KW-1185">Reference proteome</keyword>
<reference evidence="2 3" key="1">
    <citation type="submission" date="2020-11" db="EMBL/GenBank/DDBJ databases">
        <title>The genome sequence of Erythrobacter sp. 6D36.</title>
        <authorList>
            <person name="Liu Y."/>
        </authorList>
    </citation>
    <scope>NUCLEOTIDE SEQUENCE [LARGE SCALE GENOMIC DNA]</scope>
    <source>
        <strain evidence="2 3">6D36</strain>
    </source>
</reference>
<dbReference type="KEGG" id="qso:IRL76_12230"/>
<sequence length="148" mass="16232">MAGIFAIAAALVLLTYGITPHVLTVALPLPGPHEAGPLSPPVNRLILRENGALLWNGEPVSDRDLALILDQHAQIEPRPVLLFTPDAKASYARVLEVLGMVRSKDLVDRCFRFSEISRYRHYDRPATFDTPAPAPARSESCSPLLKLD</sequence>
<protein>
    <recommendedName>
        <fullName evidence="4">Biopolymer transporter ExbD</fullName>
    </recommendedName>
</protein>
<evidence type="ECO:0000313" key="2">
    <source>
        <dbReference type="EMBL" id="QPC98599.1"/>
    </source>
</evidence>
<gene>
    <name evidence="2" type="ORF">IRL76_12230</name>
</gene>
<evidence type="ECO:0000313" key="3">
    <source>
        <dbReference type="Proteomes" id="UP000594459"/>
    </source>
</evidence>
<feature type="compositionally biased region" description="Low complexity" evidence="1">
    <location>
        <begin position="127"/>
        <end position="137"/>
    </location>
</feature>
<accession>A0A7S8IU46</accession>
<evidence type="ECO:0000256" key="1">
    <source>
        <dbReference type="SAM" id="MobiDB-lite"/>
    </source>
</evidence>